<organism evidence="19 20">
    <name type="scientific">Salimicrobium album</name>
    <dbReference type="NCBI Taxonomy" id="50717"/>
    <lineage>
        <taxon>Bacteria</taxon>
        <taxon>Bacillati</taxon>
        <taxon>Bacillota</taxon>
        <taxon>Bacilli</taxon>
        <taxon>Bacillales</taxon>
        <taxon>Bacillaceae</taxon>
        <taxon>Salimicrobium</taxon>
    </lineage>
</organism>
<dbReference type="InterPro" id="IPR013783">
    <property type="entry name" value="Ig-like_fold"/>
</dbReference>
<evidence type="ECO:0000256" key="1">
    <source>
        <dbReference type="ARBA" id="ARBA00022475"/>
    </source>
</evidence>
<keyword evidence="5" id="KW-0808">Transferase</keyword>
<evidence type="ECO:0000256" key="14">
    <source>
        <dbReference type="ARBA" id="ARBA00034000"/>
    </source>
</evidence>
<dbReference type="InterPro" id="IPR036116">
    <property type="entry name" value="FN3_sf"/>
</dbReference>
<dbReference type="SUPFAM" id="SSF56601">
    <property type="entry name" value="beta-lactamase/transpeptidase-like"/>
    <property type="match status" value="1"/>
</dbReference>
<keyword evidence="13" id="KW-0961">Cell wall biogenesis/degradation</keyword>
<evidence type="ECO:0000256" key="13">
    <source>
        <dbReference type="ARBA" id="ARBA00023316"/>
    </source>
</evidence>
<feature type="transmembrane region" description="Helical" evidence="16">
    <location>
        <begin position="27"/>
        <end position="55"/>
    </location>
</feature>
<keyword evidence="9" id="KW-0573">Peptidoglycan synthesis</keyword>
<name>A0A1H3CX83_9BACI</name>
<dbReference type="SUPFAM" id="SSF49265">
    <property type="entry name" value="Fibronectin type III"/>
    <property type="match status" value="1"/>
</dbReference>
<evidence type="ECO:0000259" key="18">
    <source>
        <dbReference type="Pfam" id="PF00912"/>
    </source>
</evidence>
<dbReference type="RefSeq" id="WP_093105664.1">
    <property type="nucleotide sequence ID" value="NZ_FNOS01000002.1"/>
</dbReference>
<comment type="caution">
    <text evidence="19">The sequence shown here is derived from an EMBL/GenBank/DDBJ whole genome shotgun (WGS) entry which is preliminary data.</text>
</comment>
<dbReference type="Gene3D" id="2.60.40.10">
    <property type="entry name" value="Immunoglobulins"/>
    <property type="match status" value="1"/>
</dbReference>
<evidence type="ECO:0000256" key="15">
    <source>
        <dbReference type="ARBA" id="ARBA00049902"/>
    </source>
</evidence>
<dbReference type="InterPro" id="IPR001264">
    <property type="entry name" value="Glyco_trans_51"/>
</dbReference>
<keyword evidence="7" id="KW-0378">Hydrolase</keyword>
<evidence type="ECO:0000256" key="12">
    <source>
        <dbReference type="ARBA" id="ARBA00023268"/>
    </source>
</evidence>
<evidence type="ECO:0000256" key="11">
    <source>
        <dbReference type="ARBA" id="ARBA00023136"/>
    </source>
</evidence>
<comment type="catalytic activity">
    <reaction evidence="14">
        <text>Preferential cleavage: (Ac)2-L-Lys-D-Ala-|-D-Ala. Also transpeptidation of peptidyl-alanyl moieties that are N-acyl substituents of D-alanine.</text>
        <dbReference type="EC" id="3.4.16.4"/>
    </reaction>
</comment>
<keyword evidence="1" id="KW-1003">Cell membrane</keyword>
<dbReference type="Gene3D" id="3.90.1310.40">
    <property type="match status" value="1"/>
</dbReference>
<proteinExistence type="predicted"/>
<accession>A0A1H3CX83</accession>
<keyword evidence="3" id="KW-0645">Protease</keyword>
<keyword evidence="8" id="KW-0133">Cell shape</keyword>
<dbReference type="Gene3D" id="1.10.3810.10">
    <property type="entry name" value="Biosynthetic peptidoglycan transglycosylase-like"/>
    <property type="match status" value="1"/>
</dbReference>
<evidence type="ECO:0000256" key="2">
    <source>
        <dbReference type="ARBA" id="ARBA00022645"/>
    </source>
</evidence>
<comment type="catalytic activity">
    <reaction evidence="15">
        <text>[GlcNAc-(1-&gt;4)-Mur2Ac(oyl-L-Ala-gamma-D-Glu-L-Lys-D-Ala-D-Ala)](n)-di-trans,octa-cis-undecaprenyl diphosphate + beta-D-GlcNAc-(1-&gt;4)-Mur2Ac(oyl-L-Ala-gamma-D-Glu-L-Lys-D-Ala-D-Ala)-di-trans,octa-cis-undecaprenyl diphosphate = [GlcNAc-(1-&gt;4)-Mur2Ac(oyl-L-Ala-gamma-D-Glu-L-Lys-D-Ala-D-Ala)](n+1)-di-trans,octa-cis-undecaprenyl diphosphate + di-trans,octa-cis-undecaprenyl diphosphate + H(+)</text>
        <dbReference type="Rhea" id="RHEA:23708"/>
        <dbReference type="Rhea" id="RHEA-COMP:9602"/>
        <dbReference type="Rhea" id="RHEA-COMP:9603"/>
        <dbReference type="ChEBI" id="CHEBI:15378"/>
        <dbReference type="ChEBI" id="CHEBI:58405"/>
        <dbReference type="ChEBI" id="CHEBI:60033"/>
        <dbReference type="ChEBI" id="CHEBI:78435"/>
        <dbReference type="EC" id="2.4.99.28"/>
    </reaction>
</comment>
<keyword evidence="10 16" id="KW-1133">Transmembrane helix</keyword>
<evidence type="ECO:0000256" key="6">
    <source>
        <dbReference type="ARBA" id="ARBA00022692"/>
    </source>
</evidence>
<dbReference type="Proteomes" id="UP000198647">
    <property type="component" value="Unassembled WGS sequence"/>
</dbReference>
<evidence type="ECO:0000256" key="4">
    <source>
        <dbReference type="ARBA" id="ARBA00022676"/>
    </source>
</evidence>
<keyword evidence="4" id="KW-0328">Glycosyltransferase</keyword>
<evidence type="ECO:0000256" key="16">
    <source>
        <dbReference type="SAM" id="Phobius"/>
    </source>
</evidence>
<evidence type="ECO:0000256" key="3">
    <source>
        <dbReference type="ARBA" id="ARBA00022670"/>
    </source>
</evidence>
<dbReference type="Pfam" id="PF00905">
    <property type="entry name" value="Transpeptidase"/>
    <property type="match status" value="1"/>
</dbReference>
<evidence type="ECO:0000313" key="19">
    <source>
        <dbReference type="EMBL" id="SDX58144.1"/>
    </source>
</evidence>
<protein>
    <submittedName>
        <fullName evidence="19">Penicillin-binding protein</fullName>
    </submittedName>
</protein>
<dbReference type="Gene3D" id="3.40.710.10">
    <property type="entry name" value="DD-peptidase/beta-lactamase superfamily"/>
    <property type="match status" value="1"/>
</dbReference>
<dbReference type="InterPro" id="IPR012338">
    <property type="entry name" value="Beta-lactam/transpept-like"/>
</dbReference>
<keyword evidence="11 16" id="KW-0472">Membrane</keyword>
<keyword evidence="2" id="KW-0121">Carboxypeptidase</keyword>
<dbReference type="Pfam" id="PF00912">
    <property type="entry name" value="Transgly"/>
    <property type="match status" value="1"/>
</dbReference>
<evidence type="ECO:0000256" key="9">
    <source>
        <dbReference type="ARBA" id="ARBA00022984"/>
    </source>
</evidence>
<dbReference type="InterPro" id="IPR050396">
    <property type="entry name" value="Glycosyltr_51/Transpeptidase"/>
</dbReference>
<keyword evidence="12" id="KW-0511">Multifunctional enzyme</keyword>
<evidence type="ECO:0000256" key="5">
    <source>
        <dbReference type="ARBA" id="ARBA00022679"/>
    </source>
</evidence>
<dbReference type="InterPro" id="IPR023346">
    <property type="entry name" value="Lysozyme-like_dom_sf"/>
</dbReference>
<dbReference type="PANTHER" id="PTHR32282:SF32">
    <property type="entry name" value="PENICILLIN-BINDING PROTEIN 2A"/>
    <property type="match status" value="1"/>
</dbReference>
<sequence length="916" mass="100947">MKWNRDTIRKRWEDGTIFKYTRITYDVLWNVLLFFIIVGIIGVFFVGGVGAGYFASLVEDEPVRSEEELASNLYNYEETSQLYFTNDQLLGDVQSDLYREEVQLDNVSDHLTSAVLATEDENFREHNGIVPKALLRAVVQQVTNSSTKTGGSTLTQQLVKNQILTNEVSFERKAKEVMNALRVEQFFDKDQILEAYMNIVPFGRNANGQNIAGVQSAARGIFGVDAGELSIPQAAFIAGLPQNPFGYTPFKNSGGVKEEEGLQPGLNRMEEVLERMHEKGHITESEYEKALAYDLKSNLASPKPLPSSDYPFLTREIKVRAGEILKEQLAKKDGLTMEDLENDNQLMEEYTTLADRRLSSGGLKVHTTIDKEVYDVMQRVKNNYNNYDTWRTIPVEDPETGEISEKEIPVEVGSILQENSSGAIRGFIAGRDFDVQQLNHATQARRSNGSTMKPLLVYGPGFDLGALQPGSVLADVPYKYPNKNTSVDNYAGGYHGLVSARQALANSWNVPTVKAYSEFVDQNPADNYLRKMGFEAITAEDAENLSTSLGSTINGVTVEENTNGFATFGNMGSYTDAYMIDEIVTKEGDTLYKHKKESTGVFSEQASYLTIDVLRDVFDYGTADDVKSQLTNPGVDWAGKTGTSQNYKDAWFVATNPNVTISMWMGYDRKESLNSNGYSDRNNSLWADVVNAVTEIRPDLMAPEQRFEQPSGIVEKSYCATSGLLTSELCSSVGLSKSDLYIKEHAPTEEDDSLTEGDFTEIKGDLVAAGDDTPDEFITSEGDGVSLKTQFLKNNGYDNEKTLEHLIPDREEWSNVSLPSESAAGVGEQITNDGQPPSSPGNLRLQGTTISWNSSSSDDVVGYRIYRAGSPGGNFSKVGSTGSTSMDLSGTSGVYAVRAVDYYGQESGLSETVTAE</sequence>
<evidence type="ECO:0000259" key="17">
    <source>
        <dbReference type="Pfam" id="PF00905"/>
    </source>
</evidence>
<reference evidence="19 20" key="1">
    <citation type="submission" date="2016-10" db="EMBL/GenBank/DDBJ databases">
        <authorList>
            <person name="Varghese N."/>
            <person name="Submissions S."/>
        </authorList>
    </citation>
    <scope>NUCLEOTIDE SEQUENCE [LARGE SCALE GENOMIC DNA]</scope>
    <source>
        <strain evidence="19 20">DSM 20748</strain>
    </source>
</reference>
<evidence type="ECO:0000256" key="7">
    <source>
        <dbReference type="ARBA" id="ARBA00022801"/>
    </source>
</evidence>
<dbReference type="SUPFAM" id="SSF53955">
    <property type="entry name" value="Lysozyme-like"/>
    <property type="match status" value="1"/>
</dbReference>
<gene>
    <name evidence="19" type="ORF">SAMN04488081_0735</name>
</gene>
<evidence type="ECO:0000256" key="8">
    <source>
        <dbReference type="ARBA" id="ARBA00022960"/>
    </source>
</evidence>
<dbReference type="EMBL" id="FNOS01000002">
    <property type="protein sequence ID" value="SDX58144.1"/>
    <property type="molecule type" value="Genomic_DNA"/>
</dbReference>
<feature type="domain" description="Penicillin-binding protein transpeptidase" evidence="17">
    <location>
        <begin position="417"/>
        <end position="662"/>
    </location>
</feature>
<feature type="domain" description="Glycosyl transferase family 51" evidence="18">
    <location>
        <begin position="88"/>
        <end position="276"/>
    </location>
</feature>
<dbReference type="InterPro" id="IPR036950">
    <property type="entry name" value="PBP_transglycosylase"/>
</dbReference>
<dbReference type="InterPro" id="IPR001460">
    <property type="entry name" value="PCN-bd_Tpept"/>
</dbReference>
<dbReference type="PANTHER" id="PTHR32282">
    <property type="entry name" value="BINDING PROTEIN TRANSPEPTIDASE, PUTATIVE-RELATED"/>
    <property type="match status" value="1"/>
</dbReference>
<keyword evidence="20" id="KW-1185">Reference proteome</keyword>
<evidence type="ECO:0000256" key="10">
    <source>
        <dbReference type="ARBA" id="ARBA00022989"/>
    </source>
</evidence>
<evidence type="ECO:0000313" key="20">
    <source>
        <dbReference type="Proteomes" id="UP000198647"/>
    </source>
</evidence>
<keyword evidence="6 16" id="KW-0812">Transmembrane</keyword>